<keyword evidence="2" id="KW-1185">Reference proteome</keyword>
<dbReference type="EMBL" id="BMWY01000002">
    <property type="protein sequence ID" value="GGZ48935.1"/>
    <property type="molecule type" value="Genomic_DNA"/>
</dbReference>
<reference evidence="2" key="1">
    <citation type="journal article" date="2019" name="Int. J. Syst. Evol. Microbiol.">
        <title>The Global Catalogue of Microorganisms (GCM) 10K type strain sequencing project: providing services to taxonomists for standard genome sequencing and annotation.</title>
        <authorList>
            <consortium name="The Broad Institute Genomics Platform"/>
            <consortium name="The Broad Institute Genome Sequencing Center for Infectious Disease"/>
            <person name="Wu L."/>
            <person name="Ma J."/>
        </authorList>
    </citation>
    <scope>NUCLEOTIDE SEQUENCE [LARGE SCALE GENOMIC DNA]</scope>
    <source>
        <strain evidence="2">KCTC 12708</strain>
    </source>
</reference>
<name>A0ABQ3BKM4_9FLAO</name>
<dbReference type="GeneID" id="94368447"/>
<gene>
    <name evidence="1" type="ORF">GCM10008088_07830</name>
</gene>
<dbReference type="Proteomes" id="UP000615593">
    <property type="component" value="Unassembled WGS sequence"/>
</dbReference>
<evidence type="ECO:0000313" key="2">
    <source>
        <dbReference type="Proteomes" id="UP000615593"/>
    </source>
</evidence>
<comment type="caution">
    <text evidence="1">The sequence shown here is derived from an EMBL/GenBank/DDBJ whole genome shotgun (WGS) entry which is preliminary data.</text>
</comment>
<accession>A0ABQ3BKM4</accession>
<sequence>MSGFDLTVIVRNKKVSKTSNFFSDLNFYKKKKSNSLFNSEFSINNQFNEGGEEIFIYDNFYIQYNGEIENYGYPEHFWKKTIDKIYNPQCTVNISSMSRDFGSLYVILKHLEQLLLEDYQFYIISNNLNDEIKENFENSDNLLRIEKDEFLFSEKIFDYIIRNKISNFIGY</sequence>
<dbReference type="RefSeq" id="WP_027884022.1">
    <property type="nucleotide sequence ID" value="NZ_BMWY01000002.1"/>
</dbReference>
<evidence type="ECO:0000313" key="1">
    <source>
        <dbReference type="EMBL" id="GGZ48935.1"/>
    </source>
</evidence>
<protein>
    <submittedName>
        <fullName evidence="1">Uncharacterized protein</fullName>
    </submittedName>
</protein>
<organism evidence="1 2">
    <name type="scientific">Mesonia mobilis</name>
    <dbReference type="NCBI Taxonomy" id="369791"/>
    <lineage>
        <taxon>Bacteria</taxon>
        <taxon>Pseudomonadati</taxon>
        <taxon>Bacteroidota</taxon>
        <taxon>Flavobacteriia</taxon>
        <taxon>Flavobacteriales</taxon>
        <taxon>Flavobacteriaceae</taxon>
        <taxon>Mesonia</taxon>
    </lineage>
</organism>
<proteinExistence type="predicted"/>